<dbReference type="Pfam" id="PF01694">
    <property type="entry name" value="Rhomboid"/>
    <property type="match status" value="1"/>
</dbReference>
<feature type="transmembrane region" description="Helical" evidence="7">
    <location>
        <begin position="338"/>
        <end position="356"/>
    </location>
</feature>
<keyword evidence="6 7" id="KW-0472">Membrane</keyword>
<evidence type="ECO:0000256" key="1">
    <source>
        <dbReference type="ARBA" id="ARBA00004141"/>
    </source>
</evidence>
<reference evidence="9 10" key="1">
    <citation type="submission" date="2014-11" db="EMBL/GenBank/DDBJ databases">
        <authorList>
            <person name="Zhu J."/>
            <person name="Qi W."/>
            <person name="Song R."/>
        </authorList>
    </citation>
    <scope>NUCLEOTIDE SEQUENCE [LARGE SCALE GENOMIC DNA]</scope>
</reference>
<feature type="transmembrane region" description="Helical" evidence="7">
    <location>
        <begin position="223"/>
        <end position="242"/>
    </location>
</feature>
<sequence length="358" mass="41924">MSYKQRGPLYQMFRPIRRLHRRLKEFDSYLYMTKKLEYYKWAFLNHPSMVRFRESVKFAEQMSRRNTEEVGGRASQAIDGLRERLSRQPFWEWFNEWTKDIAGNNRKFIIRHYVRAARVLERYHPYRNATVAQVTNAVKESDVGRFIRSYWRSIPYPMTYSLIAVNGAIFLIWSLAREGRYWERAEMYMSPTFISLAFMWRHFSLSWDKLRRGYWHTLILCNFSHNHLTHALFNGVTLFFFGRMLESELGGKQLFAIYMLCGMVGSLVQAYTMKEEDRGRSPCLGASAAIYGLMMMAVCRNPGMKVALYGVVQAPLGLVLALLFLYENLIPQPKEAGSTGHFGGIIAGALLHFLIYRV</sequence>
<dbReference type="PhylomeDB" id="A0A0G4GRK3"/>
<dbReference type="InterPro" id="IPR035952">
    <property type="entry name" value="Rhomboid-like_sf"/>
</dbReference>
<keyword evidence="10" id="KW-1185">Reference proteome</keyword>
<evidence type="ECO:0000256" key="6">
    <source>
        <dbReference type="ARBA" id="ARBA00023136"/>
    </source>
</evidence>
<dbReference type="InterPro" id="IPR050925">
    <property type="entry name" value="Rhomboid_protease_S54"/>
</dbReference>
<evidence type="ECO:0000256" key="3">
    <source>
        <dbReference type="ARBA" id="ARBA00022692"/>
    </source>
</evidence>
<dbReference type="AlphaFoldDB" id="A0A0G4GRK3"/>
<dbReference type="VEuPathDB" id="CryptoDB:Vbra_10225"/>
<evidence type="ECO:0000256" key="7">
    <source>
        <dbReference type="SAM" id="Phobius"/>
    </source>
</evidence>
<evidence type="ECO:0000259" key="8">
    <source>
        <dbReference type="Pfam" id="PF01694"/>
    </source>
</evidence>
<dbReference type="InParanoid" id="A0A0G4GRK3"/>
<evidence type="ECO:0000256" key="5">
    <source>
        <dbReference type="ARBA" id="ARBA00022989"/>
    </source>
</evidence>
<feature type="domain" description="Peptidase S54 rhomboid" evidence="8">
    <location>
        <begin position="213"/>
        <end position="357"/>
    </location>
</feature>
<protein>
    <recommendedName>
        <fullName evidence="8">Peptidase S54 rhomboid domain-containing protein</fullName>
    </recommendedName>
</protein>
<keyword evidence="5 7" id="KW-1133">Transmembrane helix</keyword>
<accession>A0A0G4GRK3</accession>
<dbReference type="Proteomes" id="UP000041254">
    <property type="component" value="Unassembled WGS sequence"/>
</dbReference>
<comment type="similarity">
    <text evidence="2">Belongs to the peptidase S54 family.</text>
</comment>
<dbReference type="PANTHER" id="PTHR43731">
    <property type="entry name" value="RHOMBOID PROTEASE"/>
    <property type="match status" value="1"/>
</dbReference>
<dbReference type="OrthoDB" id="418595at2759"/>
<dbReference type="STRING" id="1169540.A0A0G4GRK3"/>
<dbReference type="GO" id="GO:0016020">
    <property type="term" value="C:membrane"/>
    <property type="evidence" value="ECO:0007669"/>
    <property type="project" value="UniProtKB-SubCell"/>
</dbReference>
<keyword evidence="3 7" id="KW-0812">Transmembrane</keyword>
<name>A0A0G4GRK3_VITBC</name>
<dbReference type="InterPro" id="IPR022764">
    <property type="entry name" value="Peptidase_S54_rhomboid_dom"/>
</dbReference>
<feature type="transmembrane region" description="Helical" evidence="7">
    <location>
        <begin position="306"/>
        <end position="326"/>
    </location>
</feature>
<dbReference type="Gene3D" id="1.20.1540.10">
    <property type="entry name" value="Rhomboid-like"/>
    <property type="match status" value="1"/>
</dbReference>
<keyword evidence="4" id="KW-0378">Hydrolase</keyword>
<proteinExistence type="inferred from homology"/>
<evidence type="ECO:0000313" key="9">
    <source>
        <dbReference type="EMBL" id="CEM33167.1"/>
    </source>
</evidence>
<evidence type="ECO:0000313" key="10">
    <source>
        <dbReference type="Proteomes" id="UP000041254"/>
    </source>
</evidence>
<organism evidence="9 10">
    <name type="scientific">Vitrella brassicaformis (strain CCMP3155)</name>
    <dbReference type="NCBI Taxonomy" id="1169540"/>
    <lineage>
        <taxon>Eukaryota</taxon>
        <taxon>Sar</taxon>
        <taxon>Alveolata</taxon>
        <taxon>Colpodellida</taxon>
        <taxon>Vitrellaceae</taxon>
        <taxon>Vitrella</taxon>
    </lineage>
</organism>
<dbReference type="PANTHER" id="PTHR43731:SF14">
    <property type="entry name" value="PRESENILIN-ASSOCIATED RHOMBOID-LIKE PROTEIN, MITOCHONDRIAL"/>
    <property type="match status" value="1"/>
</dbReference>
<comment type="subcellular location">
    <subcellularLocation>
        <location evidence="1">Membrane</location>
        <topology evidence="1">Multi-pass membrane protein</topology>
    </subcellularLocation>
</comment>
<evidence type="ECO:0000256" key="4">
    <source>
        <dbReference type="ARBA" id="ARBA00022801"/>
    </source>
</evidence>
<feature type="transmembrane region" description="Helical" evidence="7">
    <location>
        <begin position="154"/>
        <end position="175"/>
    </location>
</feature>
<feature type="transmembrane region" description="Helical" evidence="7">
    <location>
        <begin position="254"/>
        <end position="273"/>
    </location>
</feature>
<dbReference type="SUPFAM" id="SSF144091">
    <property type="entry name" value="Rhomboid-like"/>
    <property type="match status" value="1"/>
</dbReference>
<evidence type="ECO:0000256" key="2">
    <source>
        <dbReference type="ARBA" id="ARBA00009045"/>
    </source>
</evidence>
<dbReference type="EMBL" id="CDMY01000774">
    <property type="protein sequence ID" value="CEM33167.1"/>
    <property type="molecule type" value="Genomic_DNA"/>
</dbReference>
<gene>
    <name evidence="9" type="ORF">Vbra_10225</name>
</gene>
<dbReference type="GO" id="GO:0004252">
    <property type="term" value="F:serine-type endopeptidase activity"/>
    <property type="evidence" value="ECO:0007669"/>
    <property type="project" value="InterPro"/>
</dbReference>